<evidence type="ECO:0000256" key="7">
    <source>
        <dbReference type="ARBA" id="ARBA00023170"/>
    </source>
</evidence>
<dbReference type="GO" id="GO:0007218">
    <property type="term" value="P:neuropeptide signaling pathway"/>
    <property type="evidence" value="ECO:0007669"/>
    <property type="project" value="TreeGrafter"/>
</dbReference>
<comment type="subcellular location">
    <subcellularLocation>
        <location evidence="1">Cell membrane</location>
        <topology evidence="1">Multi-pass membrane protein</topology>
    </subcellularLocation>
</comment>
<dbReference type="Gene3D" id="1.20.1070.10">
    <property type="entry name" value="Rhodopsin 7-helix transmembrane proteins"/>
    <property type="match status" value="1"/>
</dbReference>
<keyword evidence="4 9" id="KW-1133">Transmembrane helix</keyword>
<keyword evidence="6 9" id="KW-0472">Membrane</keyword>
<dbReference type="EMBL" id="CAJOAZ010000534">
    <property type="protein sequence ID" value="CAF3670066.1"/>
    <property type="molecule type" value="Genomic_DNA"/>
</dbReference>
<feature type="transmembrane region" description="Helical" evidence="9">
    <location>
        <begin position="111"/>
        <end position="130"/>
    </location>
</feature>
<comment type="caution">
    <text evidence="12">The sequence shown here is derived from an EMBL/GenBank/DDBJ whole genome shotgun (WGS) entry which is preliminary data.</text>
</comment>
<keyword evidence="8" id="KW-0807">Transducer</keyword>
<organism evidence="12 13">
    <name type="scientific">Adineta steineri</name>
    <dbReference type="NCBI Taxonomy" id="433720"/>
    <lineage>
        <taxon>Eukaryota</taxon>
        <taxon>Metazoa</taxon>
        <taxon>Spiralia</taxon>
        <taxon>Gnathifera</taxon>
        <taxon>Rotifera</taxon>
        <taxon>Eurotatoria</taxon>
        <taxon>Bdelloidea</taxon>
        <taxon>Adinetida</taxon>
        <taxon>Adinetidae</taxon>
        <taxon>Adineta</taxon>
    </lineage>
</organism>
<keyword evidence="2" id="KW-1003">Cell membrane</keyword>
<protein>
    <recommendedName>
        <fullName evidence="10">G-protein coupled receptors family 1 profile domain-containing protein</fullName>
    </recommendedName>
</protein>
<reference evidence="12" key="1">
    <citation type="submission" date="2021-02" db="EMBL/GenBank/DDBJ databases">
        <authorList>
            <person name="Nowell W R."/>
        </authorList>
    </citation>
    <scope>NUCLEOTIDE SEQUENCE</scope>
</reference>
<keyword evidence="7" id="KW-0675">Receptor</keyword>
<evidence type="ECO:0000256" key="5">
    <source>
        <dbReference type="ARBA" id="ARBA00023040"/>
    </source>
</evidence>
<dbReference type="EMBL" id="CAJNOG010000870">
    <property type="protein sequence ID" value="CAF1374259.1"/>
    <property type="molecule type" value="Genomic_DNA"/>
</dbReference>
<dbReference type="InterPro" id="IPR017452">
    <property type="entry name" value="GPCR_Rhodpsn_7TM"/>
</dbReference>
<evidence type="ECO:0000256" key="4">
    <source>
        <dbReference type="ARBA" id="ARBA00022989"/>
    </source>
</evidence>
<evidence type="ECO:0000256" key="6">
    <source>
        <dbReference type="ARBA" id="ARBA00023136"/>
    </source>
</evidence>
<evidence type="ECO:0000313" key="11">
    <source>
        <dbReference type="EMBL" id="CAF1374259.1"/>
    </source>
</evidence>
<dbReference type="SUPFAM" id="SSF81321">
    <property type="entry name" value="Family A G protein-coupled receptor-like"/>
    <property type="match status" value="1"/>
</dbReference>
<feature type="transmembrane region" description="Helical" evidence="9">
    <location>
        <begin position="150"/>
        <end position="174"/>
    </location>
</feature>
<evidence type="ECO:0000256" key="3">
    <source>
        <dbReference type="ARBA" id="ARBA00022692"/>
    </source>
</evidence>
<evidence type="ECO:0000259" key="10">
    <source>
        <dbReference type="PROSITE" id="PS50262"/>
    </source>
</evidence>
<feature type="domain" description="G-protein coupled receptors family 1 profile" evidence="10">
    <location>
        <begin position="5"/>
        <end position="253"/>
    </location>
</feature>
<dbReference type="InterPro" id="IPR036915">
    <property type="entry name" value="Cyclin-like_sf"/>
</dbReference>
<dbReference type="PANTHER" id="PTHR24230">
    <property type="entry name" value="G-PROTEIN COUPLED RECEPTOR"/>
    <property type="match status" value="1"/>
</dbReference>
<sequence length="291" mass="32502">MGVFGNGMNIFVFSSTRTYRTTPTAFYFTVESIFNTISITVNLIPRIVSFAYGVDLTLISVIWCKLRQAILSISVAIPISCACLTTIDQFFVTSPNASLRRLSKKQLAHRIVFIITVVFILHSIPIYYFFHIAPTVNLCYSNNWVFAVYYTLFIIVIDSAIPILTMATFGYLAYRNIRRTVALAEQHADRQLVKMVLIQVALVVICIAPVGIYNAYSLITYGVVKSLNQQAIEYSTSLLVTRLQSNEPNPIKKIAVHIAEQAKELCDIQSRAPDSIAGASIYMACAAVNER</sequence>
<dbReference type="GO" id="GO:0005886">
    <property type="term" value="C:plasma membrane"/>
    <property type="evidence" value="ECO:0007669"/>
    <property type="project" value="UniProtKB-SubCell"/>
</dbReference>
<dbReference type="Gene3D" id="1.10.472.10">
    <property type="entry name" value="Cyclin-like"/>
    <property type="match status" value="1"/>
</dbReference>
<evidence type="ECO:0000313" key="13">
    <source>
        <dbReference type="Proteomes" id="UP000663844"/>
    </source>
</evidence>
<accession>A0A818SF20</accession>
<evidence type="ECO:0000256" key="8">
    <source>
        <dbReference type="ARBA" id="ARBA00023224"/>
    </source>
</evidence>
<evidence type="ECO:0000256" key="9">
    <source>
        <dbReference type="SAM" id="Phobius"/>
    </source>
</evidence>
<proteinExistence type="predicted"/>
<feature type="transmembrane region" description="Helical" evidence="9">
    <location>
        <begin position="195"/>
        <end position="216"/>
    </location>
</feature>
<evidence type="ECO:0000256" key="2">
    <source>
        <dbReference type="ARBA" id="ARBA00022475"/>
    </source>
</evidence>
<evidence type="ECO:0000256" key="1">
    <source>
        <dbReference type="ARBA" id="ARBA00004651"/>
    </source>
</evidence>
<evidence type="ECO:0000313" key="12">
    <source>
        <dbReference type="EMBL" id="CAF3670066.1"/>
    </source>
</evidence>
<name>A0A818SF20_9BILA</name>
<keyword evidence="3 9" id="KW-0812">Transmembrane</keyword>
<dbReference type="PROSITE" id="PS50262">
    <property type="entry name" value="G_PROTEIN_RECEP_F1_2"/>
    <property type="match status" value="1"/>
</dbReference>
<dbReference type="SUPFAM" id="SSF47954">
    <property type="entry name" value="Cyclin-like"/>
    <property type="match status" value="1"/>
</dbReference>
<dbReference type="Pfam" id="PF00001">
    <property type="entry name" value="7tm_1"/>
    <property type="match status" value="1"/>
</dbReference>
<dbReference type="GO" id="GO:0008528">
    <property type="term" value="F:G protein-coupled peptide receptor activity"/>
    <property type="evidence" value="ECO:0007669"/>
    <property type="project" value="TreeGrafter"/>
</dbReference>
<dbReference type="InterPro" id="IPR000276">
    <property type="entry name" value="GPCR_Rhodpsn"/>
</dbReference>
<dbReference type="AlphaFoldDB" id="A0A818SF20"/>
<dbReference type="Proteomes" id="UP000663844">
    <property type="component" value="Unassembled WGS sequence"/>
</dbReference>
<gene>
    <name evidence="11" type="ORF">JYZ213_LOCUS36298</name>
    <name evidence="12" type="ORF">OXD698_LOCUS10187</name>
</gene>
<keyword evidence="5" id="KW-0297">G-protein coupled receptor</keyword>
<dbReference type="PANTHER" id="PTHR24230:SF75">
    <property type="entry name" value="RELAXIN FAMILY PEPTIDE RECEPTOR 3"/>
    <property type="match status" value="1"/>
</dbReference>
<dbReference type="Proteomes" id="UP000663845">
    <property type="component" value="Unassembled WGS sequence"/>
</dbReference>